<evidence type="ECO:0000256" key="2">
    <source>
        <dbReference type="ARBA" id="ARBA00010869"/>
    </source>
</evidence>
<feature type="domain" description="Tryptophan synthase beta chain-like PALP" evidence="4">
    <location>
        <begin position="9"/>
        <end position="135"/>
    </location>
</feature>
<evidence type="ECO:0000259" key="4">
    <source>
        <dbReference type="Pfam" id="PF00291"/>
    </source>
</evidence>
<dbReference type="Proteomes" id="UP001150904">
    <property type="component" value="Unassembled WGS sequence"/>
</dbReference>
<dbReference type="GO" id="GO:0030378">
    <property type="term" value="F:serine racemase activity"/>
    <property type="evidence" value="ECO:0007669"/>
    <property type="project" value="TreeGrafter"/>
</dbReference>
<reference evidence="5" key="2">
    <citation type="journal article" date="2023" name="IMA Fungus">
        <title>Comparative genomic study of the Penicillium genus elucidates a diverse pangenome and 15 lateral gene transfer events.</title>
        <authorList>
            <person name="Petersen C."/>
            <person name="Sorensen T."/>
            <person name="Nielsen M.R."/>
            <person name="Sondergaard T.E."/>
            <person name="Sorensen J.L."/>
            <person name="Fitzpatrick D.A."/>
            <person name="Frisvad J.C."/>
            <person name="Nielsen K.L."/>
        </authorList>
    </citation>
    <scope>NUCLEOTIDE SEQUENCE</scope>
    <source>
        <strain evidence="5">IBT 15544</strain>
    </source>
</reference>
<protein>
    <recommendedName>
        <fullName evidence="4">Tryptophan synthase beta chain-like PALP domain-containing protein</fullName>
    </recommendedName>
</protein>
<sequence length="141" mass="15067">MRGPVQEVFKAIVDVVNALQKSTGGSCVSTVNNPDILLGQGTVGAEMMEQMRARGSELDIIIAPCGSGGLLAGLALAFHGYPTKVFGVEPSKGDADDARRGRLQKRRIDRVELSTIADGLRCPVGKAVWEVIKRPEHVEDV</sequence>
<dbReference type="PANTHER" id="PTHR43050:SF1">
    <property type="entry name" value="SERINE RACEMASE"/>
    <property type="match status" value="1"/>
</dbReference>
<dbReference type="GO" id="GO:0018114">
    <property type="term" value="F:threonine racemase activity"/>
    <property type="evidence" value="ECO:0007669"/>
    <property type="project" value="TreeGrafter"/>
</dbReference>
<evidence type="ECO:0000256" key="3">
    <source>
        <dbReference type="ARBA" id="ARBA00022898"/>
    </source>
</evidence>
<dbReference type="Gene3D" id="3.40.50.1100">
    <property type="match status" value="2"/>
</dbReference>
<dbReference type="EMBL" id="JAPQKR010000016">
    <property type="protein sequence ID" value="KAJ5191348.1"/>
    <property type="molecule type" value="Genomic_DNA"/>
</dbReference>
<dbReference type="RefSeq" id="XP_058304288.1">
    <property type="nucleotide sequence ID" value="XM_058457389.1"/>
</dbReference>
<keyword evidence="6" id="KW-1185">Reference proteome</keyword>
<comment type="similarity">
    <text evidence="2">Belongs to the serine/threonine dehydratase family.</text>
</comment>
<dbReference type="GO" id="GO:0030170">
    <property type="term" value="F:pyridoxal phosphate binding"/>
    <property type="evidence" value="ECO:0007669"/>
    <property type="project" value="TreeGrafter"/>
</dbReference>
<dbReference type="GO" id="GO:0003941">
    <property type="term" value="F:L-serine ammonia-lyase activity"/>
    <property type="evidence" value="ECO:0007669"/>
    <property type="project" value="TreeGrafter"/>
</dbReference>
<dbReference type="OrthoDB" id="271064at2759"/>
<dbReference type="InterPro" id="IPR001926">
    <property type="entry name" value="TrpB-like_PALP"/>
</dbReference>
<evidence type="ECO:0000313" key="5">
    <source>
        <dbReference type="EMBL" id="KAJ5191348.1"/>
    </source>
</evidence>
<comment type="cofactor">
    <cofactor evidence="1">
        <name>pyridoxal 5'-phosphate</name>
        <dbReference type="ChEBI" id="CHEBI:597326"/>
    </cofactor>
</comment>
<dbReference type="AlphaFoldDB" id="A0A9W9M740"/>
<accession>A0A9W9M740</accession>
<gene>
    <name evidence="5" type="ORF">N7498_010333</name>
</gene>
<dbReference type="GO" id="GO:0005524">
    <property type="term" value="F:ATP binding"/>
    <property type="evidence" value="ECO:0007669"/>
    <property type="project" value="TreeGrafter"/>
</dbReference>
<evidence type="ECO:0000313" key="6">
    <source>
        <dbReference type="Proteomes" id="UP001150904"/>
    </source>
</evidence>
<comment type="caution">
    <text evidence="5">The sequence shown here is derived from an EMBL/GenBank/DDBJ whole genome shotgun (WGS) entry which is preliminary data.</text>
</comment>
<organism evidence="5 6">
    <name type="scientific">Penicillium cinerascens</name>
    <dbReference type="NCBI Taxonomy" id="70096"/>
    <lineage>
        <taxon>Eukaryota</taxon>
        <taxon>Fungi</taxon>
        <taxon>Dikarya</taxon>
        <taxon>Ascomycota</taxon>
        <taxon>Pezizomycotina</taxon>
        <taxon>Eurotiomycetes</taxon>
        <taxon>Eurotiomycetidae</taxon>
        <taxon>Eurotiales</taxon>
        <taxon>Aspergillaceae</taxon>
        <taxon>Penicillium</taxon>
    </lineage>
</organism>
<reference evidence="5" key="1">
    <citation type="submission" date="2022-12" db="EMBL/GenBank/DDBJ databases">
        <authorList>
            <person name="Petersen C."/>
        </authorList>
    </citation>
    <scope>NUCLEOTIDE SEQUENCE</scope>
    <source>
        <strain evidence="5">IBT 15544</strain>
    </source>
</reference>
<dbReference type="GO" id="GO:0008721">
    <property type="term" value="F:D-serine ammonia-lyase activity"/>
    <property type="evidence" value="ECO:0007669"/>
    <property type="project" value="TreeGrafter"/>
</dbReference>
<evidence type="ECO:0000256" key="1">
    <source>
        <dbReference type="ARBA" id="ARBA00001933"/>
    </source>
</evidence>
<name>A0A9W9M740_9EURO</name>
<proteinExistence type="inferred from homology"/>
<dbReference type="InterPro" id="IPR036052">
    <property type="entry name" value="TrpB-like_PALP_sf"/>
</dbReference>
<dbReference type="PANTHER" id="PTHR43050">
    <property type="entry name" value="SERINE / THREONINE RACEMASE FAMILY MEMBER"/>
    <property type="match status" value="1"/>
</dbReference>
<dbReference type="GO" id="GO:0000287">
    <property type="term" value="F:magnesium ion binding"/>
    <property type="evidence" value="ECO:0007669"/>
    <property type="project" value="TreeGrafter"/>
</dbReference>
<keyword evidence="3" id="KW-0663">Pyridoxal phosphate</keyword>
<dbReference type="Pfam" id="PF00291">
    <property type="entry name" value="PALP"/>
    <property type="match status" value="1"/>
</dbReference>
<dbReference type="SUPFAM" id="SSF53686">
    <property type="entry name" value="Tryptophan synthase beta subunit-like PLP-dependent enzymes"/>
    <property type="match status" value="1"/>
</dbReference>
<dbReference type="GeneID" id="83184690"/>